<dbReference type="RefSeq" id="WP_231002514.1">
    <property type="nucleotide sequence ID" value="NZ_JAJNEC010000003.1"/>
</dbReference>
<evidence type="ECO:0000313" key="4">
    <source>
        <dbReference type="Proteomes" id="UP001199816"/>
    </source>
</evidence>
<dbReference type="Gene3D" id="3.40.50.720">
    <property type="entry name" value="NAD(P)-binding Rossmann-like Domain"/>
    <property type="match status" value="1"/>
</dbReference>
<keyword evidence="2" id="KW-0560">Oxidoreductase</keyword>
<comment type="caution">
    <text evidence="3">The sequence shown here is derived from an EMBL/GenBank/DDBJ whole genome shotgun (WGS) entry which is preliminary data.</text>
</comment>
<evidence type="ECO:0000256" key="2">
    <source>
        <dbReference type="ARBA" id="ARBA00023002"/>
    </source>
</evidence>
<gene>
    <name evidence="3" type="ORF">LQ567_02475</name>
</gene>
<keyword evidence="4" id="KW-1185">Reference proteome</keyword>
<dbReference type="PANTHER" id="PTHR43669">
    <property type="entry name" value="5-KETO-D-GLUCONATE 5-REDUCTASE"/>
    <property type="match status" value="1"/>
</dbReference>
<name>A0ABS8PLI7_9BACT</name>
<dbReference type="PRINTS" id="PR00081">
    <property type="entry name" value="GDHRDH"/>
</dbReference>
<proteinExistence type="inferred from homology"/>
<dbReference type="EMBL" id="JAJNEC010000003">
    <property type="protein sequence ID" value="MCD2421609.1"/>
    <property type="molecule type" value="Genomic_DNA"/>
</dbReference>
<dbReference type="InterPro" id="IPR036291">
    <property type="entry name" value="NAD(P)-bd_dom_sf"/>
</dbReference>
<dbReference type="Proteomes" id="UP001199816">
    <property type="component" value="Unassembled WGS sequence"/>
</dbReference>
<dbReference type="CDD" id="cd05233">
    <property type="entry name" value="SDR_c"/>
    <property type="match status" value="1"/>
</dbReference>
<dbReference type="PANTHER" id="PTHR43669:SF3">
    <property type="entry name" value="ALCOHOL DEHYDROGENASE, PUTATIVE (AFU_ORTHOLOGUE AFUA_3G03445)-RELATED"/>
    <property type="match status" value="1"/>
</dbReference>
<dbReference type="InterPro" id="IPR002347">
    <property type="entry name" value="SDR_fam"/>
</dbReference>
<dbReference type="SUPFAM" id="SSF51735">
    <property type="entry name" value="NAD(P)-binding Rossmann-fold domains"/>
    <property type="match status" value="1"/>
</dbReference>
<evidence type="ECO:0000313" key="3">
    <source>
        <dbReference type="EMBL" id="MCD2421609.1"/>
    </source>
</evidence>
<comment type="similarity">
    <text evidence="1">Belongs to the short-chain dehydrogenases/reductases (SDR) family.</text>
</comment>
<protein>
    <submittedName>
        <fullName evidence="3">SDR family oxidoreductase</fullName>
    </submittedName>
</protein>
<accession>A0ABS8PLI7</accession>
<organism evidence="3 4">
    <name type="scientific">Niabella pedocola</name>
    <dbReference type="NCBI Taxonomy" id="1752077"/>
    <lineage>
        <taxon>Bacteria</taxon>
        <taxon>Pseudomonadati</taxon>
        <taxon>Bacteroidota</taxon>
        <taxon>Chitinophagia</taxon>
        <taxon>Chitinophagales</taxon>
        <taxon>Chitinophagaceae</taxon>
        <taxon>Niabella</taxon>
    </lineage>
</organism>
<dbReference type="Pfam" id="PF13561">
    <property type="entry name" value="adh_short_C2"/>
    <property type="match status" value="1"/>
</dbReference>
<reference evidence="3 4" key="1">
    <citation type="submission" date="2021-11" db="EMBL/GenBank/DDBJ databases">
        <title>Genomic of Niabella pedocola.</title>
        <authorList>
            <person name="Wu T."/>
        </authorList>
    </citation>
    <scope>NUCLEOTIDE SEQUENCE [LARGE SCALE GENOMIC DNA]</scope>
    <source>
        <strain evidence="3 4">JCM 31011</strain>
    </source>
</reference>
<sequence>MLLQNKNAVIYGAGGSLGATIAHALAKEGAHVFVTGHREAPVQAVATAIRNTGGNATMAVVDGLDQSSVNEHLLQVAATAGTVDLSMNLIGLEDTQDIPLSAMDLEDFLRPIHRAMRSHFITATAAARIMQQQRSGIILSLTATPGGIGYPLTGGFGPTCCAIESFSRNLASELGPYGIRVVNIRSAGSPDSKVFRDFAAMHPALSNAVLGNMRNDTMLKALPLMQDIADAAVFLCSAKASRITGTTIDLTVGTTGALNYHFQQPVAGTNLVKDGSSGQSFFNPKYQ</sequence>
<evidence type="ECO:0000256" key="1">
    <source>
        <dbReference type="ARBA" id="ARBA00006484"/>
    </source>
</evidence>